<keyword evidence="1" id="KW-0812">Transmembrane</keyword>
<keyword evidence="1" id="KW-1133">Transmembrane helix</keyword>
<evidence type="ECO:0000256" key="1">
    <source>
        <dbReference type="SAM" id="Phobius"/>
    </source>
</evidence>
<reference evidence="2" key="2">
    <citation type="journal article" date="2024" name="Antonie Van Leeuwenhoek">
        <title>Roseihalotalea indica gen. nov., sp. nov., a halophilic Bacteroidetes from mesopelagic Southwest Indian Ocean with higher carbohydrate metabolic potential.</title>
        <authorList>
            <person name="Chen B."/>
            <person name="Zhang M."/>
            <person name="Lin D."/>
            <person name="Ye J."/>
            <person name="Tang K."/>
        </authorList>
    </citation>
    <scope>NUCLEOTIDE SEQUENCE</scope>
    <source>
        <strain evidence="2">TK19036</strain>
    </source>
</reference>
<sequence>MHNELDDLKNMWQNARETAPQPSANVAAIIQQANQKKGKSLRVQWANVIILLLVLLGLSAFFVYVAPLQWLISRIGIGLMTGGLFLRIIIELGSIYYASKIDLTKATTEANETFLRYFQFRKRIHGPVTITIVALYTIGFYLLTPEFSEYFSTPMMILIDGSYIVGAAIFIWSIRSAIRREMGHLREIQRLQLDMTSGEQIVIR</sequence>
<feature type="transmembrane region" description="Helical" evidence="1">
    <location>
        <begin position="45"/>
        <end position="65"/>
    </location>
</feature>
<name>A0AA49JC11_9BACT</name>
<reference evidence="2" key="1">
    <citation type="journal article" date="2023" name="Comput. Struct. Biotechnol. J.">
        <title>Discovery of a novel marine Bacteroidetes with a rich repertoire of carbohydrate-active enzymes.</title>
        <authorList>
            <person name="Chen B."/>
            <person name="Liu G."/>
            <person name="Chen Q."/>
            <person name="Wang H."/>
            <person name="Liu L."/>
            <person name="Tang K."/>
        </authorList>
    </citation>
    <scope>NUCLEOTIDE SEQUENCE</scope>
    <source>
        <strain evidence="2">TK19036</strain>
    </source>
</reference>
<feature type="transmembrane region" description="Helical" evidence="1">
    <location>
        <begin position="124"/>
        <end position="143"/>
    </location>
</feature>
<accession>A0AA49JC11</accession>
<keyword evidence="1" id="KW-0472">Membrane</keyword>
<gene>
    <name evidence="2" type="ORF">K4G66_22810</name>
</gene>
<feature type="transmembrane region" description="Helical" evidence="1">
    <location>
        <begin position="71"/>
        <end position="90"/>
    </location>
</feature>
<proteinExistence type="predicted"/>
<organism evidence="2">
    <name type="scientific">Roseihalotalea indica</name>
    <dbReference type="NCBI Taxonomy" id="2867963"/>
    <lineage>
        <taxon>Bacteria</taxon>
        <taxon>Pseudomonadati</taxon>
        <taxon>Bacteroidota</taxon>
        <taxon>Cytophagia</taxon>
        <taxon>Cytophagales</taxon>
        <taxon>Catalimonadaceae</taxon>
        <taxon>Roseihalotalea</taxon>
    </lineage>
</organism>
<feature type="transmembrane region" description="Helical" evidence="1">
    <location>
        <begin position="155"/>
        <end position="174"/>
    </location>
</feature>
<dbReference type="AlphaFoldDB" id="A0AA49JC11"/>
<dbReference type="EMBL" id="CP120682">
    <property type="protein sequence ID" value="WKN35213.1"/>
    <property type="molecule type" value="Genomic_DNA"/>
</dbReference>
<evidence type="ECO:0000313" key="2">
    <source>
        <dbReference type="EMBL" id="WKN35213.1"/>
    </source>
</evidence>
<protein>
    <submittedName>
        <fullName evidence="2">Uncharacterized protein</fullName>
    </submittedName>
</protein>